<dbReference type="Gene3D" id="1.10.220.160">
    <property type="match status" value="1"/>
</dbReference>
<dbReference type="PROSITE" id="PS50280">
    <property type="entry name" value="SET"/>
    <property type="match status" value="1"/>
</dbReference>
<dbReference type="GO" id="GO:0008276">
    <property type="term" value="F:protein methyltransferase activity"/>
    <property type="evidence" value="ECO:0007669"/>
    <property type="project" value="UniProtKB-ARBA"/>
</dbReference>
<organism evidence="3 4">
    <name type="scientific">Scylla paramamosain</name>
    <name type="common">Mud crab</name>
    <dbReference type="NCBI Taxonomy" id="85552"/>
    <lineage>
        <taxon>Eukaryota</taxon>
        <taxon>Metazoa</taxon>
        <taxon>Ecdysozoa</taxon>
        <taxon>Arthropoda</taxon>
        <taxon>Crustacea</taxon>
        <taxon>Multicrustacea</taxon>
        <taxon>Malacostraca</taxon>
        <taxon>Eumalacostraca</taxon>
        <taxon>Eucarida</taxon>
        <taxon>Decapoda</taxon>
        <taxon>Pleocyemata</taxon>
        <taxon>Brachyura</taxon>
        <taxon>Eubrachyura</taxon>
        <taxon>Portunoidea</taxon>
        <taxon>Portunidae</taxon>
        <taxon>Portuninae</taxon>
        <taxon>Scylla</taxon>
    </lineage>
</organism>
<evidence type="ECO:0000313" key="3">
    <source>
        <dbReference type="EMBL" id="KAK8394898.1"/>
    </source>
</evidence>
<sequence>MAEAQRRRRLATLEEYLSSMAAGNPAWRQKAVQKNDTFIGRLEREDGRGRSEGVQCRPSPPQAPDSGAPAPPVQLLWSPEEGRHLVASRDIAAGEEIFREPPLVLTPRPYAEPVCLACLAPLKADWSGCGGCGAPLCSPPCDGELHGAAECCLMAGLGLQQDRGQLLLLNQLLTTTRTLLLLQEAPQAGHIVEAMQSNTEKRRRSGVAQAMEKRVMEGLKRLGMKEEEGVVRHICGVFDTNAFVVDGGRALLPLAALMNHHCGANTQHWFHRGMLVVRAARSIPKGEALTNTYTPVLWGNRARAAYLASSKLFTCRCERCLDPRELGSHLSSVRCRQCQGGVLTPPSSPAETVWRCEGCGESVAAAAVEAMVRAAATMAKGAVGDPAELLAVTCQLSRLVGERHYVTVGAKYALIEAIMAGRLQDVPGADLRRVVDLCGDLLHIADLLDPGLSRLRGVLLLEQVRAAAELLRRQTAGDFSAVSSVTDNEEDATITATSIACDFTCDEKVPSQLSLIQKLKTAATESENILQYDPRLPHAQEVLRFLQDLQAEGKAENEEEEAKVKEDGKEGSH</sequence>
<dbReference type="AlphaFoldDB" id="A0AAW0U690"/>
<dbReference type="Proteomes" id="UP001487740">
    <property type="component" value="Unassembled WGS sequence"/>
</dbReference>
<keyword evidence="4" id="KW-1185">Reference proteome</keyword>
<gene>
    <name evidence="3" type="ORF">O3P69_005998</name>
</gene>
<evidence type="ECO:0000256" key="1">
    <source>
        <dbReference type="SAM" id="MobiDB-lite"/>
    </source>
</evidence>
<comment type="caution">
    <text evidence="3">The sequence shown here is derived from an EMBL/GenBank/DDBJ whole genome shotgun (WGS) entry which is preliminary data.</text>
</comment>
<proteinExistence type="predicted"/>
<evidence type="ECO:0000259" key="2">
    <source>
        <dbReference type="PROSITE" id="PS50280"/>
    </source>
</evidence>
<dbReference type="GO" id="GO:0008170">
    <property type="term" value="F:N-methyltransferase activity"/>
    <property type="evidence" value="ECO:0007669"/>
    <property type="project" value="UniProtKB-ARBA"/>
</dbReference>
<feature type="domain" description="SET" evidence="2">
    <location>
        <begin position="71"/>
        <end position="294"/>
    </location>
</feature>
<feature type="compositionally biased region" description="Basic and acidic residues" evidence="1">
    <location>
        <begin position="42"/>
        <end position="51"/>
    </location>
</feature>
<dbReference type="EMBL" id="JARAKH010000018">
    <property type="protein sequence ID" value="KAK8394898.1"/>
    <property type="molecule type" value="Genomic_DNA"/>
</dbReference>
<dbReference type="PANTHER" id="PTHR46455">
    <property type="entry name" value="SET AND MYND DOMAIN CONTAINING, ARTHROPOD-SPECIFIC, MEMBER 4, ISOFORM A"/>
    <property type="match status" value="1"/>
</dbReference>
<feature type="region of interest" description="Disordered" evidence="1">
    <location>
        <begin position="42"/>
        <end position="71"/>
    </location>
</feature>
<dbReference type="GO" id="GO:0008757">
    <property type="term" value="F:S-adenosylmethionine-dependent methyltransferase activity"/>
    <property type="evidence" value="ECO:0007669"/>
    <property type="project" value="UniProtKB-ARBA"/>
</dbReference>
<dbReference type="InterPro" id="IPR001214">
    <property type="entry name" value="SET_dom"/>
</dbReference>
<dbReference type="SUPFAM" id="SSF82199">
    <property type="entry name" value="SET domain"/>
    <property type="match status" value="1"/>
</dbReference>
<dbReference type="PANTHER" id="PTHR46455:SF3">
    <property type="entry name" value="SET AND MYND DOMAIN CONTAINING, ARTHROPOD-SPECIFIC, MEMBER 9, ISOFORM A-RELATED"/>
    <property type="match status" value="1"/>
</dbReference>
<dbReference type="Gene3D" id="2.170.270.10">
    <property type="entry name" value="SET domain"/>
    <property type="match status" value="1"/>
</dbReference>
<protein>
    <recommendedName>
        <fullName evidence="2">SET domain-containing protein</fullName>
    </recommendedName>
</protein>
<dbReference type="InterPro" id="IPR046341">
    <property type="entry name" value="SET_dom_sf"/>
</dbReference>
<accession>A0AAW0U690</accession>
<dbReference type="EMBL" id="JARAKH010000018">
    <property type="protein sequence ID" value="KAK8394899.1"/>
    <property type="molecule type" value="Genomic_DNA"/>
</dbReference>
<dbReference type="Pfam" id="PF00856">
    <property type="entry name" value="SET"/>
    <property type="match status" value="1"/>
</dbReference>
<reference evidence="3 4" key="1">
    <citation type="submission" date="2023-03" db="EMBL/GenBank/DDBJ databases">
        <title>High-quality genome of Scylla paramamosain provides insights in environmental adaptation.</title>
        <authorList>
            <person name="Zhang L."/>
        </authorList>
    </citation>
    <scope>NUCLEOTIDE SEQUENCE [LARGE SCALE GENOMIC DNA]</scope>
    <source>
        <strain evidence="3">LZ_2023a</strain>
        <tissue evidence="3">Muscle</tissue>
    </source>
</reference>
<dbReference type="InterPro" id="IPR053010">
    <property type="entry name" value="SET_SmydA-8"/>
</dbReference>
<evidence type="ECO:0000313" key="4">
    <source>
        <dbReference type="Proteomes" id="UP001487740"/>
    </source>
</evidence>
<feature type="region of interest" description="Disordered" evidence="1">
    <location>
        <begin position="551"/>
        <end position="573"/>
    </location>
</feature>
<dbReference type="Gene3D" id="6.10.140.2220">
    <property type="match status" value="1"/>
</dbReference>
<name>A0AAW0U690_SCYPA</name>
<dbReference type="EMBL" id="JARAKH010000018">
    <property type="protein sequence ID" value="KAK8394897.1"/>
    <property type="molecule type" value="Genomic_DNA"/>
</dbReference>
<dbReference type="SMART" id="SM00317">
    <property type="entry name" value="SET"/>
    <property type="match status" value="1"/>
</dbReference>